<keyword evidence="3" id="KW-1185">Reference proteome</keyword>
<proteinExistence type="predicted"/>
<evidence type="ECO:0000256" key="1">
    <source>
        <dbReference type="SAM" id="Phobius"/>
    </source>
</evidence>
<dbReference type="AlphaFoldDB" id="A0A561WQ82"/>
<keyword evidence="1" id="KW-1133">Transmembrane helix</keyword>
<dbReference type="EMBL" id="VIWY01000001">
    <property type="protein sequence ID" value="TWG26019.1"/>
    <property type="molecule type" value="Genomic_DNA"/>
</dbReference>
<name>A0A561WQ82_ACTTI</name>
<protein>
    <submittedName>
        <fullName evidence="2">Uncharacterized protein DUF2516</fullName>
    </submittedName>
</protein>
<sequence length="121" mass="13091">MIRGPRHCRGPRHRLSGMASSAPIFFREVQGWIELIILIFALILEAVAFVHCLTQRGAGFQALGTLPKGAWAAIIGVSIFLTYLGQSALGIFGLIGIAASLIYLLDVRPGLRDIADGKGFW</sequence>
<feature type="transmembrane region" description="Helical" evidence="1">
    <location>
        <begin position="65"/>
        <end position="83"/>
    </location>
</feature>
<dbReference type="Proteomes" id="UP000320239">
    <property type="component" value="Unassembled WGS sequence"/>
</dbReference>
<evidence type="ECO:0000313" key="3">
    <source>
        <dbReference type="Proteomes" id="UP000320239"/>
    </source>
</evidence>
<reference evidence="2 3" key="1">
    <citation type="submission" date="2019-06" db="EMBL/GenBank/DDBJ databases">
        <title>Sequencing the genomes of 1000 actinobacteria strains.</title>
        <authorList>
            <person name="Klenk H.-P."/>
        </authorList>
    </citation>
    <scope>NUCLEOTIDE SEQUENCE [LARGE SCALE GENOMIC DNA]</scope>
    <source>
        <strain evidence="2 3">DSM 43866</strain>
    </source>
</reference>
<feature type="transmembrane region" description="Helical" evidence="1">
    <location>
        <begin position="89"/>
        <end position="105"/>
    </location>
</feature>
<comment type="caution">
    <text evidence="2">The sequence shown here is derived from an EMBL/GenBank/DDBJ whole genome shotgun (WGS) entry which is preliminary data.</text>
</comment>
<keyword evidence="1" id="KW-0472">Membrane</keyword>
<evidence type="ECO:0000313" key="2">
    <source>
        <dbReference type="EMBL" id="TWG26019.1"/>
    </source>
</evidence>
<feature type="transmembrane region" description="Helical" evidence="1">
    <location>
        <begin position="32"/>
        <end position="53"/>
    </location>
</feature>
<gene>
    <name evidence="2" type="ORF">FHX34_101993</name>
</gene>
<dbReference type="Pfam" id="PF10724">
    <property type="entry name" value="DUF2516"/>
    <property type="match status" value="1"/>
</dbReference>
<accession>A0A561WQ82</accession>
<dbReference type="InterPro" id="IPR019662">
    <property type="entry name" value="DUF2516"/>
</dbReference>
<keyword evidence="1" id="KW-0812">Transmembrane</keyword>
<organism evidence="2 3">
    <name type="scientific">Actinoplanes teichomyceticus</name>
    <dbReference type="NCBI Taxonomy" id="1867"/>
    <lineage>
        <taxon>Bacteria</taxon>
        <taxon>Bacillati</taxon>
        <taxon>Actinomycetota</taxon>
        <taxon>Actinomycetes</taxon>
        <taxon>Micromonosporales</taxon>
        <taxon>Micromonosporaceae</taxon>
        <taxon>Actinoplanes</taxon>
    </lineage>
</organism>